<dbReference type="HAMAP" id="MF_00009">
    <property type="entry name" value="Endoribonucl_YbeY"/>
    <property type="match status" value="1"/>
</dbReference>
<dbReference type="NCBIfam" id="TIGR00043">
    <property type="entry name" value="rRNA maturation RNase YbeY"/>
    <property type="match status" value="1"/>
</dbReference>
<keyword evidence="7" id="KW-0963">Cytoplasm</keyword>
<keyword evidence="7" id="KW-0690">Ribosome biogenesis</keyword>
<dbReference type="Gene3D" id="3.40.390.30">
    <property type="entry name" value="Metalloproteases ('zincins'), catalytic domain"/>
    <property type="match status" value="1"/>
</dbReference>
<evidence type="ECO:0000313" key="9">
    <source>
        <dbReference type="Proteomes" id="UP000291981"/>
    </source>
</evidence>
<dbReference type="EMBL" id="SGIU01000002">
    <property type="protein sequence ID" value="TAI47561.1"/>
    <property type="molecule type" value="Genomic_DNA"/>
</dbReference>
<dbReference type="PANTHER" id="PTHR46986:SF1">
    <property type="entry name" value="ENDORIBONUCLEASE YBEY, CHLOROPLASTIC"/>
    <property type="match status" value="1"/>
</dbReference>
<reference evidence="8 9" key="1">
    <citation type="submission" date="2019-02" db="EMBL/GenBank/DDBJ databases">
        <title>Draft genome sequence of Muricauda sp. 176CP4-71.</title>
        <authorList>
            <person name="Park J.-S."/>
        </authorList>
    </citation>
    <scope>NUCLEOTIDE SEQUENCE [LARGE SCALE GENOMIC DNA]</scope>
    <source>
        <strain evidence="8 9">176CP4-71</strain>
    </source>
</reference>
<gene>
    <name evidence="7 8" type="primary">ybeY</name>
    <name evidence="8" type="ORF">EW142_12905</name>
</gene>
<dbReference type="GO" id="GO:0004222">
    <property type="term" value="F:metalloendopeptidase activity"/>
    <property type="evidence" value="ECO:0007669"/>
    <property type="project" value="InterPro"/>
</dbReference>
<feature type="binding site" evidence="7">
    <location>
        <position position="115"/>
    </location>
    <ligand>
        <name>Zn(2+)</name>
        <dbReference type="ChEBI" id="CHEBI:29105"/>
        <note>catalytic</note>
    </ligand>
</feature>
<dbReference type="SUPFAM" id="SSF55486">
    <property type="entry name" value="Metalloproteases ('zincins'), catalytic domain"/>
    <property type="match status" value="1"/>
</dbReference>
<keyword evidence="4 7" id="KW-0255">Endonuclease</keyword>
<protein>
    <recommendedName>
        <fullName evidence="7">Endoribonuclease YbeY</fullName>
        <ecNumber evidence="7">3.1.-.-</ecNumber>
    </recommendedName>
</protein>
<evidence type="ECO:0000256" key="5">
    <source>
        <dbReference type="ARBA" id="ARBA00022801"/>
    </source>
</evidence>
<proteinExistence type="inferred from homology"/>
<comment type="subcellular location">
    <subcellularLocation>
        <location evidence="7">Cytoplasm</location>
    </subcellularLocation>
</comment>
<keyword evidence="3 7" id="KW-0479">Metal-binding</keyword>
<comment type="caution">
    <text evidence="8">The sequence shown here is derived from an EMBL/GenBank/DDBJ whole genome shotgun (WGS) entry which is preliminary data.</text>
</comment>
<accession>A0A4Q8QB99</accession>
<dbReference type="InterPro" id="IPR020549">
    <property type="entry name" value="YbeY_CS"/>
</dbReference>
<evidence type="ECO:0000256" key="6">
    <source>
        <dbReference type="ARBA" id="ARBA00022833"/>
    </source>
</evidence>
<evidence type="ECO:0000256" key="4">
    <source>
        <dbReference type="ARBA" id="ARBA00022759"/>
    </source>
</evidence>
<dbReference type="PANTHER" id="PTHR46986">
    <property type="entry name" value="ENDORIBONUCLEASE YBEY, CHLOROPLASTIC"/>
    <property type="match status" value="1"/>
</dbReference>
<keyword evidence="7" id="KW-0698">rRNA processing</keyword>
<evidence type="ECO:0000313" key="8">
    <source>
        <dbReference type="EMBL" id="TAI47561.1"/>
    </source>
</evidence>
<dbReference type="Pfam" id="PF02130">
    <property type="entry name" value="YbeY"/>
    <property type="match status" value="1"/>
</dbReference>
<dbReference type="RefSeq" id="WP_130614478.1">
    <property type="nucleotide sequence ID" value="NZ_SGIU01000002.1"/>
</dbReference>
<evidence type="ECO:0000256" key="3">
    <source>
        <dbReference type="ARBA" id="ARBA00022723"/>
    </source>
</evidence>
<evidence type="ECO:0000256" key="2">
    <source>
        <dbReference type="ARBA" id="ARBA00022722"/>
    </source>
</evidence>
<keyword evidence="6 7" id="KW-0862">Zinc</keyword>
<name>A0A4Q8QB99_9FLAO</name>
<dbReference type="PROSITE" id="PS01306">
    <property type="entry name" value="UPF0054"/>
    <property type="match status" value="1"/>
</dbReference>
<dbReference type="GO" id="GO:0005737">
    <property type="term" value="C:cytoplasm"/>
    <property type="evidence" value="ECO:0007669"/>
    <property type="project" value="UniProtKB-SubCell"/>
</dbReference>
<sequence length="139" mass="16527">MIEFHFESDFKLDDKTKYSDWVNRVIEGEGFRVGDVSYIFKDDDGLLRINQSYLNHDWYTDIITFDYVQGRVISGDIFISTERVNENAKEYQVDFEEELLRVMAHGLLHLMGFSDKDNDSSVVMREKEDEKIKLFHVER</sequence>
<dbReference type="GO" id="GO:0008270">
    <property type="term" value="F:zinc ion binding"/>
    <property type="evidence" value="ECO:0007669"/>
    <property type="project" value="UniProtKB-UniRule"/>
</dbReference>
<keyword evidence="2 7" id="KW-0540">Nuclease</keyword>
<dbReference type="OrthoDB" id="9811984at2"/>
<dbReference type="InterPro" id="IPR002036">
    <property type="entry name" value="YbeY"/>
</dbReference>
<evidence type="ECO:0000256" key="1">
    <source>
        <dbReference type="ARBA" id="ARBA00010875"/>
    </source>
</evidence>
<comment type="cofactor">
    <cofactor evidence="7">
        <name>Zn(2+)</name>
        <dbReference type="ChEBI" id="CHEBI:29105"/>
    </cofactor>
    <text evidence="7">Binds 1 zinc ion.</text>
</comment>
<dbReference type="GO" id="GO:0004521">
    <property type="term" value="F:RNA endonuclease activity"/>
    <property type="evidence" value="ECO:0007669"/>
    <property type="project" value="UniProtKB-UniRule"/>
</dbReference>
<evidence type="ECO:0000256" key="7">
    <source>
        <dbReference type="HAMAP-Rule" id="MF_00009"/>
    </source>
</evidence>
<comment type="similarity">
    <text evidence="1 7">Belongs to the endoribonuclease YbeY family.</text>
</comment>
<dbReference type="InterPro" id="IPR023091">
    <property type="entry name" value="MetalPrtase_cat_dom_sf_prd"/>
</dbReference>
<keyword evidence="5 7" id="KW-0378">Hydrolase</keyword>
<feature type="binding site" evidence="7">
    <location>
        <position position="109"/>
    </location>
    <ligand>
        <name>Zn(2+)</name>
        <dbReference type="ChEBI" id="CHEBI:29105"/>
        <note>catalytic</note>
    </ligand>
</feature>
<dbReference type="AlphaFoldDB" id="A0A4Q8QB99"/>
<comment type="function">
    <text evidence="7">Single strand-specific metallo-endoribonuclease involved in late-stage 70S ribosome quality control and in maturation of the 3' terminus of the 16S rRNA.</text>
</comment>
<dbReference type="Proteomes" id="UP000291981">
    <property type="component" value="Unassembled WGS sequence"/>
</dbReference>
<organism evidence="8 9">
    <name type="scientific">Flagellimonas allohymeniacidonis</name>
    <dbReference type="NCBI Taxonomy" id="2517819"/>
    <lineage>
        <taxon>Bacteria</taxon>
        <taxon>Pseudomonadati</taxon>
        <taxon>Bacteroidota</taxon>
        <taxon>Flavobacteriia</taxon>
        <taxon>Flavobacteriales</taxon>
        <taxon>Flavobacteriaceae</taxon>
        <taxon>Flagellimonas</taxon>
    </lineage>
</organism>
<dbReference type="GO" id="GO:0006364">
    <property type="term" value="P:rRNA processing"/>
    <property type="evidence" value="ECO:0007669"/>
    <property type="project" value="UniProtKB-UniRule"/>
</dbReference>
<feature type="binding site" evidence="7">
    <location>
        <position position="105"/>
    </location>
    <ligand>
        <name>Zn(2+)</name>
        <dbReference type="ChEBI" id="CHEBI:29105"/>
        <note>catalytic</note>
    </ligand>
</feature>
<keyword evidence="9" id="KW-1185">Reference proteome</keyword>
<dbReference type="EC" id="3.1.-.-" evidence="7"/>